<dbReference type="SUPFAM" id="SSF140453">
    <property type="entry name" value="EsxAB dimer-like"/>
    <property type="match status" value="1"/>
</dbReference>
<accession>A0A6G9ZCS6</accession>
<proteinExistence type="predicted"/>
<sequence>MVAATKSQAEQCDPNALDTLVTEWQTAHDQVETGLDKAGNDFRQSIDFWTGKTGDRARETTHRAVTAGRSFTADLTTAITALTQDRESIWSAKNRAIQSITSAVAAKYDVAEDGGVEPSEAAKLAALASSDDAKDQTTALAALQKYGKDTFEKPIKSALADLGGAIEAAAGHIQNAFPNSGGVSAIAAEAPGELDPRKKVIGEQGKQDGETIADGKLSGEERQRILDHLRATGLTDAQLATLQSGGNATVPQSTMDYLTNLYDKAGRDGLLTLSDSLEADGSPQSRDLRQYLSNGMLTLSNEHVVARDSQGKVTDRGGFGKLNSEIREIVGTRPNIAGAPDSNTRDLPDDYRSGFFGPKVDHQSGIKDYTADLDRFSDFLGSSKEGYQPGERFGVELGRQAAHQAWILDHGGYGNYEGTKLPDREALQHTENSAQNLLGVAARNHDANYALLTGDGGEELFGKNTPGQSWHPYDRDAAIGTLLIHEWKDDGKAFGSMVEWMGEDAFSPDTERAERAGRTAGAFADLISNDNARNGVNVYDSLMNIPGHDGQSLGEVNPRATQAIAAALAPYAGDIVGAPATLTGTHGFPSESIGPVDAVRIFSIMDGDPTAGDRMNGAALLWAEQIDRHFAESAVQPGPEQVELGHYSGRLRGVVDAGINAHVGDLNLDETNRAKALSDQRAAAYGVAQNLIGTTGVAGPVGGIGGPIAQAISEYYKGPLTGVDPDYSGHIPNARIDDPTHGRQFDLQQAGTDGNRRYNMLRQLVESGRVNPYMLPPDVQKSMLSTSAEGTVQIMPYASVAESRESADALDRSVREILDRYGVSSAGQADYLAKGDKAAAIWDGMISAQVIDGQHEFKNLTSGRLAEKGYDKWSRTR</sequence>
<name>A0A6G9ZCS6_9NOCA</name>
<evidence type="ECO:0000313" key="3">
    <source>
        <dbReference type="Proteomes" id="UP000500953"/>
    </source>
</evidence>
<dbReference type="EMBL" id="CP046173">
    <property type="protein sequence ID" value="QIS22936.1"/>
    <property type="molecule type" value="Genomic_DNA"/>
</dbReference>
<dbReference type="InterPro" id="IPR036689">
    <property type="entry name" value="ESAT-6-like_sf"/>
</dbReference>
<dbReference type="InterPro" id="IPR057037">
    <property type="entry name" value="TPR_rep_actino"/>
</dbReference>
<dbReference type="RefSeq" id="WP_167490326.1">
    <property type="nucleotide sequence ID" value="NZ_CP046173.1"/>
</dbReference>
<feature type="domain" description="TPR repeat" evidence="1">
    <location>
        <begin position="230"/>
        <end position="500"/>
    </location>
</feature>
<protein>
    <recommendedName>
        <fullName evidence="1">TPR repeat domain-containing protein</fullName>
    </recommendedName>
</protein>
<dbReference type="Pfam" id="PF23275">
    <property type="entry name" value="TPR_23"/>
    <property type="match status" value="1"/>
</dbReference>
<dbReference type="AlphaFoldDB" id="A0A6G9ZCS6"/>
<dbReference type="Proteomes" id="UP000500953">
    <property type="component" value="Chromosome"/>
</dbReference>
<gene>
    <name evidence="2" type="ORF">F6W96_35950</name>
</gene>
<reference evidence="2 3" key="1">
    <citation type="journal article" date="2019" name="ACS Chem. Biol.">
        <title>Identification and Mobilization of a Cryptic Antibiotic Biosynthesis Gene Locus from a Human-Pathogenic Nocardia Isolate.</title>
        <authorList>
            <person name="Herisse M."/>
            <person name="Ishida K."/>
            <person name="Porter J.L."/>
            <person name="Howden B."/>
            <person name="Hertweck C."/>
            <person name="Stinear T.P."/>
            <person name="Pidot S.J."/>
        </authorList>
    </citation>
    <scope>NUCLEOTIDE SEQUENCE [LARGE SCALE GENOMIC DNA]</scope>
    <source>
        <strain evidence="2 3">AUSMDU00012715</strain>
    </source>
</reference>
<evidence type="ECO:0000259" key="1">
    <source>
        <dbReference type="Pfam" id="PF23275"/>
    </source>
</evidence>
<evidence type="ECO:0000313" key="2">
    <source>
        <dbReference type="EMBL" id="QIS22936.1"/>
    </source>
</evidence>
<organism evidence="2 3">
    <name type="scientific">Nocardia terpenica</name>
    <dbReference type="NCBI Taxonomy" id="455432"/>
    <lineage>
        <taxon>Bacteria</taxon>
        <taxon>Bacillati</taxon>
        <taxon>Actinomycetota</taxon>
        <taxon>Actinomycetes</taxon>
        <taxon>Mycobacteriales</taxon>
        <taxon>Nocardiaceae</taxon>
        <taxon>Nocardia</taxon>
    </lineage>
</organism>